<protein>
    <submittedName>
        <fullName evidence="1">Uncharacterized protein</fullName>
    </submittedName>
</protein>
<sequence>MPLLSSILVAAAAPEARAQTLPSFQVHDTKAPEEISETSRLYVDGKLAATFRLNLAHTDETKTIPLPVGRTTMSYALCGEITIIHDGRQETHSVSSAGMLHHPEGRVLEAVGSQHFTEFFLVDYDDAMTATHTPGQAEICAIPNS</sequence>
<keyword evidence="2" id="KW-1185">Reference proteome</keyword>
<dbReference type="KEGG" id="ntn:D5366_00170"/>
<gene>
    <name evidence="1" type="ORF">D5366_00170</name>
</gene>
<dbReference type="AlphaFoldDB" id="A0A4Y6V6I9"/>
<evidence type="ECO:0000313" key="1">
    <source>
        <dbReference type="EMBL" id="QDH23945.1"/>
    </source>
</evidence>
<accession>A0A4Y6V6I9</accession>
<dbReference type="EMBL" id="CP032485">
    <property type="protein sequence ID" value="QDH23945.1"/>
    <property type="molecule type" value="Genomic_DNA"/>
</dbReference>
<evidence type="ECO:0000313" key="2">
    <source>
        <dbReference type="Proteomes" id="UP000317214"/>
    </source>
</evidence>
<proteinExistence type="predicted"/>
<dbReference type="Proteomes" id="UP000317214">
    <property type="component" value="Chromosome"/>
</dbReference>
<reference evidence="1 2" key="1">
    <citation type="submission" date="2018-09" db="EMBL/GenBank/DDBJ databases">
        <title>The complete genome sequence of Neokomagataea tanensis NBRC 106556(T).</title>
        <authorList>
            <person name="Chua K.-O."/>
            <person name="See-Too W.-S."/>
            <person name="Hong K.-W."/>
            <person name="Yin W.-F."/>
            <person name="Chan K.-G."/>
        </authorList>
    </citation>
    <scope>NUCLEOTIDE SEQUENCE [LARGE SCALE GENOMIC DNA]</scope>
    <source>
        <strain evidence="2">AH13 \ NBRC 106556</strain>
    </source>
</reference>
<organism evidence="1 2">
    <name type="scientific">Neokomagataea tanensis</name>
    <dbReference type="NCBI Taxonomy" id="661191"/>
    <lineage>
        <taxon>Bacteria</taxon>
        <taxon>Pseudomonadati</taxon>
        <taxon>Pseudomonadota</taxon>
        <taxon>Alphaproteobacteria</taxon>
        <taxon>Acetobacterales</taxon>
        <taxon>Acetobacteraceae</taxon>
        <taxon>Neokomagataea</taxon>
    </lineage>
</organism>
<dbReference type="OrthoDB" id="7271334at2"/>
<name>A0A4Y6V6I9_9PROT</name>